<evidence type="ECO:0000313" key="3">
    <source>
        <dbReference type="EMBL" id="EJT96772.1"/>
    </source>
</evidence>
<accession>M5FZ54</accession>
<dbReference type="OrthoDB" id="329666at2759"/>
<comment type="subcellular location">
    <subcellularLocation>
        <location evidence="1">Nucleus</location>
    </subcellularLocation>
</comment>
<dbReference type="GeneID" id="63685940"/>
<gene>
    <name evidence="3" type="ORF">DACRYDRAFT_119844</name>
</gene>
<dbReference type="RefSeq" id="XP_040623670.1">
    <property type="nucleotide sequence ID" value="XM_040770878.1"/>
</dbReference>
<dbReference type="Pfam" id="PF09739">
    <property type="entry name" value="MCM_bind"/>
    <property type="match status" value="2"/>
</dbReference>
<dbReference type="Proteomes" id="UP000030653">
    <property type="component" value="Unassembled WGS sequence"/>
</dbReference>
<dbReference type="AlphaFoldDB" id="M5FZ54"/>
<keyword evidence="2" id="KW-0539">Nucleus</keyword>
<organism evidence="3 4">
    <name type="scientific">Dacryopinax primogenitus (strain DJM 731)</name>
    <name type="common">Brown rot fungus</name>
    <dbReference type="NCBI Taxonomy" id="1858805"/>
    <lineage>
        <taxon>Eukaryota</taxon>
        <taxon>Fungi</taxon>
        <taxon>Dikarya</taxon>
        <taxon>Basidiomycota</taxon>
        <taxon>Agaricomycotina</taxon>
        <taxon>Dacrymycetes</taxon>
        <taxon>Dacrymycetales</taxon>
        <taxon>Dacrymycetaceae</taxon>
        <taxon>Dacryopinax</taxon>
    </lineage>
</organism>
<evidence type="ECO:0000313" key="4">
    <source>
        <dbReference type="Proteomes" id="UP000030653"/>
    </source>
</evidence>
<name>M5FZ54_DACPD</name>
<dbReference type="STRING" id="1858805.M5FZ54"/>
<evidence type="ECO:0008006" key="5">
    <source>
        <dbReference type="Google" id="ProtNLM"/>
    </source>
</evidence>
<evidence type="ECO:0000256" key="2">
    <source>
        <dbReference type="ARBA" id="ARBA00023242"/>
    </source>
</evidence>
<reference evidence="3 4" key="1">
    <citation type="journal article" date="2012" name="Science">
        <title>The Paleozoic origin of enzymatic lignin decomposition reconstructed from 31 fungal genomes.</title>
        <authorList>
            <person name="Floudas D."/>
            <person name="Binder M."/>
            <person name="Riley R."/>
            <person name="Barry K."/>
            <person name="Blanchette R.A."/>
            <person name="Henrissat B."/>
            <person name="Martinez A.T."/>
            <person name="Otillar R."/>
            <person name="Spatafora J.W."/>
            <person name="Yadav J.S."/>
            <person name="Aerts A."/>
            <person name="Benoit I."/>
            <person name="Boyd A."/>
            <person name="Carlson A."/>
            <person name="Copeland A."/>
            <person name="Coutinho P.M."/>
            <person name="de Vries R.P."/>
            <person name="Ferreira P."/>
            <person name="Findley K."/>
            <person name="Foster B."/>
            <person name="Gaskell J."/>
            <person name="Glotzer D."/>
            <person name="Gorecki P."/>
            <person name="Heitman J."/>
            <person name="Hesse C."/>
            <person name="Hori C."/>
            <person name="Igarashi K."/>
            <person name="Jurgens J.A."/>
            <person name="Kallen N."/>
            <person name="Kersten P."/>
            <person name="Kohler A."/>
            <person name="Kuees U."/>
            <person name="Kumar T.K.A."/>
            <person name="Kuo A."/>
            <person name="LaButti K."/>
            <person name="Larrondo L.F."/>
            <person name="Lindquist E."/>
            <person name="Ling A."/>
            <person name="Lombard V."/>
            <person name="Lucas S."/>
            <person name="Lundell T."/>
            <person name="Martin R."/>
            <person name="McLaughlin D.J."/>
            <person name="Morgenstern I."/>
            <person name="Morin E."/>
            <person name="Murat C."/>
            <person name="Nagy L.G."/>
            <person name="Nolan M."/>
            <person name="Ohm R.A."/>
            <person name="Patyshakuliyeva A."/>
            <person name="Rokas A."/>
            <person name="Ruiz-Duenas F.J."/>
            <person name="Sabat G."/>
            <person name="Salamov A."/>
            <person name="Samejima M."/>
            <person name="Schmutz J."/>
            <person name="Slot J.C."/>
            <person name="St John F."/>
            <person name="Stenlid J."/>
            <person name="Sun H."/>
            <person name="Sun S."/>
            <person name="Syed K."/>
            <person name="Tsang A."/>
            <person name="Wiebenga A."/>
            <person name="Young D."/>
            <person name="Pisabarro A."/>
            <person name="Eastwood D.C."/>
            <person name="Martin F."/>
            <person name="Cullen D."/>
            <person name="Grigoriev I.V."/>
            <person name="Hibbett D.S."/>
        </authorList>
    </citation>
    <scope>NUCLEOTIDE SEQUENCE [LARGE SCALE GENOMIC DNA]</scope>
    <source>
        <strain evidence="3 4">DJM-731 SS1</strain>
    </source>
</reference>
<dbReference type="HOGENOM" id="CLU_029811_2_0_1"/>
<dbReference type="PANTHER" id="PTHR13489:SF0">
    <property type="entry name" value="MINI-CHROMOSOME MAINTENANCE COMPLEX-BINDING PROTEIN"/>
    <property type="match status" value="1"/>
</dbReference>
<evidence type="ECO:0000256" key="1">
    <source>
        <dbReference type="ARBA" id="ARBA00004123"/>
    </source>
</evidence>
<dbReference type="GO" id="GO:0003682">
    <property type="term" value="F:chromatin binding"/>
    <property type="evidence" value="ECO:0007669"/>
    <property type="project" value="TreeGrafter"/>
</dbReference>
<keyword evidence="4" id="KW-1185">Reference proteome</keyword>
<dbReference type="GO" id="GO:0005634">
    <property type="term" value="C:nucleus"/>
    <property type="evidence" value="ECO:0007669"/>
    <property type="project" value="UniProtKB-SubCell"/>
</dbReference>
<dbReference type="PANTHER" id="PTHR13489">
    <property type="entry name" value="MINI-CHROMOSOME MAINTENANCE COMPLEX-BINDING PROTEIN"/>
    <property type="match status" value="1"/>
</dbReference>
<dbReference type="GO" id="GO:0006261">
    <property type="term" value="P:DNA-templated DNA replication"/>
    <property type="evidence" value="ECO:0007669"/>
    <property type="project" value="TreeGrafter"/>
</dbReference>
<proteinExistence type="predicted"/>
<dbReference type="InterPro" id="IPR019140">
    <property type="entry name" value="MCM_complex-bd"/>
</dbReference>
<dbReference type="EMBL" id="JH795880">
    <property type="protein sequence ID" value="EJT96772.1"/>
    <property type="molecule type" value="Genomic_DNA"/>
</dbReference>
<dbReference type="OMA" id="EEHTEMI"/>
<sequence length="528" mass="56947">MVTAALSDALSNPLSVINDLQSQSNPHARITAHFRSLFPDDQKIPLLDVHHPPASYPSGSLVRFRGMIQDTSISPEIYVSHLGYGLDSLPAVNGGFDMGGMREALGAVESGGGGAGLGVGIGGRGTQWEERGVVWAVNVPGESAWVEKSTPGLAASPQPTLMAHKFPLPHTPHIGLLVKSYPPAEFKPSAVHSFVGILTFEPRLNHLHDDEQEAELPSLHVVFHSPAQDTLVKAVYPMPPARGRSGAEVKEEIVRYLAETTLGGDMLAAEYVLLCCIARVQSRTPFLPPPTLLLSHSSPTTTAALRSCLEELFPIVVHVPLSIAYLNDTPFAPSSSVREEDEDLRSGVLQLAPGTVVLVDEHGVGEGKLGDLGVRNIATMQATMTAQTLAYAFPFSSYEFPTDLSFVVLCSGPKSPFFTTDITLPLRPASSSPTPAPLTPDQATEYRLWLAGCKSQSAGKNVHIGKEIAEYIQGEFVRERKEGLTADDLSLRMSLAKLEAYLRHETEITKEVWECVVALEKERKSALA</sequence>
<protein>
    <recommendedName>
        <fullName evidence="5">Mini-chromosome maintenance complex-binding protein</fullName>
    </recommendedName>
</protein>